<evidence type="ECO:0008006" key="4">
    <source>
        <dbReference type="Google" id="ProtNLM"/>
    </source>
</evidence>
<evidence type="ECO:0000313" key="2">
    <source>
        <dbReference type="EMBL" id="MFC0532114.1"/>
    </source>
</evidence>
<proteinExistence type="predicted"/>
<dbReference type="Proteomes" id="UP001589867">
    <property type="component" value="Unassembled WGS sequence"/>
</dbReference>
<reference evidence="2 3" key="1">
    <citation type="submission" date="2024-09" db="EMBL/GenBank/DDBJ databases">
        <authorList>
            <person name="Sun Q."/>
            <person name="Mori K."/>
        </authorList>
    </citation>
    <scope>NUCLEOTIDE SEQUENCE [LARGE SCALE GENOMIC DNA]</scope>
    <source>
        <strain evidence="2 3">TBRC 3947</strain>
    </source>
</reference>
<feature type="region of interest" description="Disordered" evidence="1">
    <location>
        <begin position="1"/>
        <end position="39"/>
    </location>
</feature>
<organism evidence="2 3">
    <name type="scientific">Phytohabitans kaempferiae</name>
    <dbReference type="NCBI Taxonomy" id="1620943"/>
    <lineage>
        <taxon>Bacteria</taxon>
        <taxon>Bacillati</taxon>
        <taxon>Actinomycetota</taxon>
        <taxon>Actinomycetes</taxon>
        <taxon>Micromonosporales</taxon>
        <taxon>Micromonosporaceae</taxon>
    </lineage>
</organism>
<protein>
    <recommendedName>
        <fullName evidence="4">DNA (cytosine-5-)-methyltransferase</fullName>
    </recommendedName>
</protein>
<feature type="compositionally biased region" description="Polar residues" evidence="1">
    <location>
        <begin position="97"/>
        <end position="124"/>
    </location>
</feature>
<sequence length="306" mass="31679">MPRGLPDLTQTSGIEPVLLPTPTAATAGSNRSVSPGAARRPALPQLVRELGSGVLLPTPTAGGGTGYMSGAHRDTWRPTLESAVRGYQPVRGGRPDQPNTLLPTPTVADSRSSANATAGRSSPQAGHAGRTLTDAARLLPTPRATDGTKGCPGQRGSHGDLTLPSAAVQVARLLPTPTVSDSRGPGVRQGGQNLRTTISVLPPDPATTVAAVPEPGRWGIYADAVARWQALLGRPAPDPTQPGQHGKPVLAPPFVEWLMGLEPGWVTDLGLPRTLALRVLGNGVVPQQAAAALRLLLCPHRWAAHQ</sequence>
<accession>A0ABV6MC36</accession>
<keyword evidence="3" id="KW-1185">Reference proteome</keyword>
<feature type="compositionally biased region" description="Polar residues" evidence="1">
    <location>
        <begin position="23"/>
        <end position="33"/>
    </location>
</feature>
<comment type="caution">
    <text evidence="2">The sequence shown here is derived from an EMBL/GenBank/DDBJ whole genome shotgun (WGS) entry which is preliminary data.</text>
</comment>
<evidence type="ECO:0000256" key="1">
    <source>
        <dbReference type="SAM" id="MobiDB-lite"/>
    </source>
</evidence>
<dbReference type="RefSeq" id="WP_377257649.1">
    <property type="nucleotide sequence ID" value="NZ_JBHLUH010000064.1"/>
</dbReference>
<dbReference type="EMBL" id="JBHLUH010000064">
    <property type="protein sequence ID" value="MFC0532114.1"/>
    <property type="molecule type" value="Genomic_DNA"/>
</dbReference>
<feature type="region of interest" description="Disordered" evidence="1">
    <location>
        <begin position="54"/>
        <end position="159"/>
    </location>
</feature>
<evidence type="ECO:0000313" key="3">
    <source>
        <dbReference type="Proteomes" id="UP001589867"/>
    </source>
</evidence>
<name>A0ABV6MC36_9ACTN</name>
<gene>
    <name evidence="2" type="ORF">ACFFIA_31140</name>
</gene>